<protein>
    <submittedName>
        <fullName evidence="4">LuxR C-terminal-related transcriptional regulator</fullName>
    </submittedName>
</protein>
<dbReference type="PROSITE" id="PS50043">
    <property type="entry name" value="HTH_LUXR_2"/>
    <property type="match status" value="1"/>
</dbReference>
<dbReference type="InterPro" id="IPR041664">
    <property type="entry name" value="AAA_16"/>
</dbReference>
<dbReference type="SMART" id="SM00421">
    <property type="entry name" value="HTH_LUXR"/>
    <property type="match status" value="1"/>
</dbReference>
<dbReference type="SUPFAM" id="SSF52540">
    <property type="entry name" value="P-loop containing nucleoside triphosphate hydrolases"/>
    <property type="match status" value="1"/>
</dbReference>
<dbReference type="PANTHER" id="PTHR16305">
    <property type="entry name" value="TESTICULAR SOLUBLE ADENYLYL CYCLASE"/>
    <property type="match status" value="1"/>
</dbReference>
<evidence type="ECO:0000256" key="1">
    <source>
        <dbReference type="ARBA" id="ARBA00022741"/>
    </source>
</evidence>
<name>A0ABU3Q1D4_9ACTN</name>
<dbReference type="Proteomes" id="UP001268542">
    <property type="component" value="Unassembled WGS sequence"/>
</dbReference>
<sequence>MSVPSAIMDAVVVSHGSRMVGRDAELEELASWLGVAAAPAQPAEPAEPAPVVGPPPAVLLAGDAGVGKTRLMIALRDRAVAAGWRVDAGHCLDFADSALPYLPFSEILGRLERDLPEVVDAVVATHPALARLQPGRRLRTGETEDPAVLARGDLLPALHALLEAVAEHGPYLVVVEDAHWADQATRDLLSFLFTRPLAGRVALLVSYRSDDLHRRHPLRRQVAGWARTDGVRRLQLEPLAPRDLRKLVRDLARRRAGGQRSGRLTEAEIAAIVDRADGNAFFAEELVAAARAEGDVLPEDLADLLLVRLDLLEDDATQVVRAASASGRRVSHALLAEASSLTPDRLEQALRHAVEMNVLEPRSGEAYVFRHALLGEAVYDDLLPGERVRLHAAYTAAIVEGRAPGSAAELARHARLAQDPATALRAGIEAGGDAMRVGAPDEAAQHYQHALALVGAPGTEEVGLAALADLVRRTCDALIAAGHPERGAAVVRERLDALPEDAPGPVRGDLLTSLATALGMTDTAERLSAYTAEAVELTAEAPAAVRVRALSFHARALVSEGDADQARAVALDALGLAEKHDLPRLASDALATLVGLERHGPVEEVTRSLEDVVRRARAARAVNAELRALYFLGVLHLDRAEHDLAADAFARGVRRGAAAGTPWAPYAFDSRFQLARVAMERGDWPMVRDLTDMAGQAPPPINEAMLLTLRARLAAAQGEPDALAQARALRAWWTSEGLVAIGGATAELTIAERELDVEAALAVYDDVVRSATVTWREYFQARLRLAALTLGVLASAAQAGAGRGLGEEDRARLAPRAEQLWEDGRRVLADVRESGLPFGPEGSAWEARLGAEWLRWRWAADLQPPAADDLVAAWRAAAETVEQAGDRALLAQVRTELAVVLRAAGRAEEAREVATAVRRTAELLGLTPLLGRLGSGTRPAPTGGAATSAALTPREREILRLVAQGRSNGEIARQLFISVKTVSVHVSNILGKLGAAGRTEAAAIARERALL</sequence>
<dbReference type="EMBL" id="JAVYII010000011">
    <property type="protein sequence ID" value="MDT9595313.1"/>
    <property type="molecule type" value="Genomic_DNA"/>
</dbReference>
<keyword evidence="1" id="KW-0547">Nucleotide-binding</keyword>
<dbReference type="InterPro" id="IPR036388">
    <property type="entry name" value="WH-like_DNA-bd_sf"/>
</dbReference>
<dbReference type="Gene3D" id="1.10.10.10">
    <property type="entry name" value="Winged helix-like DNA-binding domain superfamily/Winged helix DNA-binding domain"/>
    <property type="match status" value="1"/>
</dbReference>
<dbReference type="Pfam" id="PF13191">
    <property type="entry name" value="AAA_16"/>
    <property type="match status" value="1"/>
</dbReference>
<dbReference type="InterPro" id="IPR016032">
    <property type="entry name" value="Sig_transdc_resp-reg_C-effctor"/>
</dbReference>
<organism evidence="4 5">
    <name type="scientific">Nocardioides imazamoxiresistens</name>
    <dbReference type="NCBI Taxonomy" id="3231893"/>
    <lineage>
        <taxon>Bacteria</taxon>
        <taxon>Bacillati</taxon>
        <taxon>Actinomycetota</taxon>
        <taxon>Actinomycetes</taxon>
        <taxon>Propionibacteriales</taxon>
        <taxon>Nocardioidaceae</taxon>
        <taxon>Nocardioides</taxon>
    </lineage>
</organism>
<dbReference type="InterPro" id="IPR027417">
    <property type="entry name" value="P-loop_NTPase"/>
</dbReference>
<keyword evidence="2" id="KW-0067">ATP-binding</keyword>
<proteinExistence type="predicted"/>
<dbReference type="PROSITE" id="PS00622">
    <property type="entry name" value="HTH_LUXR_1"/>
    <property type="match status" value="1"/>
</dbReference>
<comment type="caution">
    <text evidence="4">The sequence shown here is derived from an EMBL/GenBank/DDBJ whole genome shotgun (WGS) entry which is preliminary data.</text>
</comment>
<evidence type="ECO:0000259" key="3">
    <source>
        <dbReference type="PROSITE" id="PS50043"/>
    </source>
</evidence>
<keyword evidence="5" id="KW-1185">Reference proteome</keyword>
<evidence type="ECO:0000256" key="2">
    <source>
        <dbReference type="ARBA" id="ARBA00022840"/>
    </source>
</evidence>
<dbReference type="PANTHER" id="PTHR16305:SF35">
    <property type="entry name" value="TRANSCRIPTIONAL ACTIVATOR DOMAIN"/>
    <property type="match status" value="1"/>
</dbReference>
<gene>
    <name evidence="4" type="ORF">RDV89_19655</name>
</gene>
<dbReference type="PRINTS" id="PR00038">
    <property type="entry name" value="HTHLUXR"/>
</dbReference>
<reference evidence="4 5" key="1">
    <citation type="submission" date="2023-08" db="EMBL/GenBank/DDBJ databases">
        <title>Nocardioides seae sp. nov., a bacterium isolated from a soil.</title>
        <authorList>
            <person name="Wang X."/>
        </authorList>
    </citation>
    <scope>NUCLEOTIDE SEQUENCE [LARGE SCALE GENOMIC DNA]</scope>
    <source>
        <strain evidence="4 5">YZH12</strain>
    </source>
</reference>
<feature type="domain" description="HTH luxR-type" evidence="3">
    <location>
        <begin position="944"/>
        <end position="1009"/>
    </location>
</feature>
<dbReference type="RefSeq" id="WP_315735924.1">
    <property type="nucleotide sequence ID" value="NZ_JAVYII010000011.1"/>
</dbReference>
<dbReference type="CDD" id="cd06170">
    <property type="entry name" value="LuxR_C_like"/>
    <property type="match status" value="1"/>
</dbReference>
<accession>A0ABU3Q1D4</accession>
<evidence type="ECO:0000313" key="4">
    <source>
        <dbReference type="EMBL" id="MDT9595313.1"/>
    </source>
</evidence>
<dbReference type="SUPFAM" id="SSF46894">
    <property type="entry name" value="C-terminal effector domain of the bipartite response regulators"/>
    <property type="match status" value="1"/>
</dbReference>
<dbReference type="InterPro" id="IPR000792">
    <property type="entry name" value="Tscrpt_reg_LuxR_C"/>
</dbReference>
<dbReference type="Pfam" id="PF00196">
    <property type="entry name" value="GerE"/>
    <property type="match status" value="1"/>
</dbReference>
<evidence type="ECO:0000313" key="5">
    <source>
        <dbReference type="Proteomes" id="UP001268542"/>
    </source>
</evidence>